<evidence type="ECO:0000259" key="1">
    <source>
        <dbReference type="Pfam" id="PF11962"/>
    </source>
</evidence>
<reference evidence="2 3" key="1">
    <citation type="submission" date="2021-01" db="EMBL/GenBank/DDBJ databases">
        <title>Genomic Encyclopedia of Type Strains, Phase IV (KMG-IV): sequencing the most valuable type-strain genomes for metagenomic binning, comparative biology and taxonomic classification.</title>
        <authorList>
            <person name="Goeker M."/>
        </authorList>
    </citation>
    <scope>NUCLEOTIDE SEQUENCE [LARGE SCALE GENOMIC DNA]</scope>
    <source>
        <strain evidence="2 3">DSM 103394</strain>
    </source>
</reference>
<name>A0ABS4D0U4_9BACI</name>
<dbReference type="Gene3D" id="4.10.80.40">
    <property type="entry name" value="succinate dehydrogenase protein domain"/>
    <property type="match status" value="1"/>
</dbReference>
<dbReference type="RefSeq" id="WP_245213011.1">
    <property type="nucleotide sequence ID" value="NZ_JAFDST010000005.1"/>
</dbReference>
<feature type="domain" description="Peptidase G2 IMC autoproteolytic cleavage" evidence="1">
    <location>
        <begin position="8"/>
        <end position="211"/>
    </location>
</feature>
<dbReference type="Pfam" id="PF11962">
    <property type="entry name" value="Peptidase_G2"/>
    <property type="match status" value="1"/>
</dbReference>
<dbReference type="EMBL" id="JAFDST010000005">
    <property type="protein sequence ID" value="MBP1083250.1"/>
    <property type="molecule type" value="Genomic_DNA"/>
</dbReference>
<dbReference type="Proteomes" id="UP000674416">
    <property type="component" value="Unassembled WGS sequence"/>
</dbReference>
<sequence length="223" mass="24600">MGRNGAVNNLNGDPTYSWNVAFGAVPYDLTGLIGKLLNNGNMFIDGIYGSPAADYAEMFETVDAKTIDVGYFVTTIGHKVQKATASDSYILGITSATPSLLGNSAGLRWQGKYLTDEWGRKKYHEVTVPAEKDSEGNVLIPERIEIRPMLNPEWNPDEEYIPRVRRPEWVAVGLIGQVLVRDDGTCEVDGYCRPNDEGIATKSVQGYRVLKRTGTNQVLVLLK</sequence>
<keyword evidence="3" id="KW-1185">Reference proteome</keyword>
<gene>
    <name evidence="2" type="ORF">JOC74_003764</name>
</gene>
<organism evidence="2 3">
    <name type="scientific">Bacillus capparidis</name>
    <dbReference type="NCBI Taxonomy" id="1840411"/>
    <lineage>
        <taxon>Bacteria</taxon>
        <taxon>Bacillati</taxon>
        <taxon>Bacillota</taxon>
        <taxon>Bacilli</taxon>
        <taxon>Bacillales</taxon>
        <taxon>Bacillaceae</taxon>
        <taxon>Bacillus</taxon>
    </lineage>
</organism>
<evidence type="ECO:0000313" key="3">
    <source>
        <dbReference type="Proteomes" id="UP000674416"/>
    </source>
</evidence>
<protein>
    <recommendedName>
        <fullName evidence="1">Peptidase G2 IMC autoproteolytic cleavage domain-containing protein</fullName>
    </recommendedName>
</protein>
<evidence type="ECO:0000313" key="2">
    <source>
        <dbReference type="EMBL" id="MBP1083250.1"/>
    </source>
</evidence>
<dbReference type="Gene3D" id="2.40.300.10">
    <property type="entry name" value="Head decoration protein D"/>
    <property type="match status" value="1"/>
</dbReference>
<dbReference type="InterPro" id="IPR021865">
    <property type="entry name" value="Peptidase_G2"/>
</dbReference>
<accession>A0ABS4D0U4</accession>
<comment type="caution">
    <text evidence="2">The sequence shown here is derived from an EMBL/GenBank/DDBJ whole genome shotgun (WGS) entry which is preliminary data.</text>
</comment>
<proteinExistence type="predicted"/>